<dbReference type="PANTHER" id="PTHR40459:SF1">
    <property type="entry name" value="CONSERVED HYPOTHETICAL ALANINE AND LEUCINE RICH PROTEIN"/>
    <property type="match status" value="1"/>
</dbReference>
<dbReference type="Pfam" id="PF10727">
    <property type="entry name" value="Rossmann-like"/>
    <property type="match status" value="1"/>
</dbReference>
<keyword evidence="4" id="KW-1185">Reference proteome</keyword>
<dbReference type="RefSeq" id="WP_076421008.1">
    <property type="nucleotide sequence ID" value="NZ_FTNM01000001.1"/>
</dbReference>
<evidence type="ECO:0000313" key="4">
    <source>
        <dbReference type="Proteomes" id="UP000185924"/>
    </source>
</evidence>
<dbReference type="InterPro" id="IPR008927">
    <property type="entry name" value="6-PGluconate_DH-like_C_sf"/>
</dbReference>
<sequence length="259" mass="28338">MNTSIIGSGNVAWHLGKALQQAGHKIVAVYSPTPSHRKELAEELVSAMTLDSLDMRNIDAELFLIAVPDAALASVAAQLQVPAGAIVAHTSGSQPLAALRGIAGAQTSVFYPLQTFSKSKPVDFKNIPILLEATVPETLHPLQLVANSISEQVYEVSSTKRKHLHLAAVFACNFTNHLLGISRELLQQADLPYTLLQPLIQETIAKAMQQHPFDVQTGPAVRQDQNVIEEHLKLLQDQPLYQQVYQLLSQSIQVQHPKE</sequence>
<dbReference type="STRING" id="1077936.SAMN05421545_0645"/>
<name>A0A1N6U2W7_9BACT</name>
<dbReference type="EMBL" id="FTNM01000001">
    <property type="protein sequence ID" value="SIQ59889.1"/>
    <property type="molecule type" value="Genomic_DNA"/>
</dbReference>
<dbReference type="Pfam" id="PF10728">
    <property type="entry name" value="DUF2520"/>
    <property type="match status" value="1"/>
</dbReference>
<dbReference type="Gene3D" id="1.10.1040.20">
    <property type="entry name" value="ProC-like, C-terminal domain"/>
    <property type="match status" value="1"/>
</dbReference>
<dbReference type="Gene3D" id="3.40.50.720">
    <property type="entry name" value="NAD(P)-binding Rossmann-like Domain"/>
    <property type="match status" value="1"/>
</dbReference>
<dbReference type="SUPFAM" id="SSF48179">
    <property type="entry name" value="6-phosphogluconate dehydrogenase C-terminal domain-like"/>
    <property type="match status" value="1"/>
</dbReference>
<dbReference type="InterPro" id="IPR018931">
    <property type="entry name" value="DUF2520"/>
</dbReference>
<evidence type="ECO:0000259" key="2">
    <source>
        <dbReference type="Pfam" id="PF10728"/>
    </source>
</evidence>
<feature type="domain" description="Putative oxidoreductase/dehydrogenase Rossmann-like" evidence="1">
    <location>
        <begin position="3"/>
        <end position="102"/>
    </location>
</feature>
<dbReference type="PANTHER" id="PTHR40459">
    <property type="entry name" value="CONSERVED HYPOTHETICAL ALANINE AND LEUCINE RICH PROTEIN"/>
    <property type="match status" value="1"/>
</dbReference>
<evidence type="ECO:0000259" key="1">
    <source>
        <dbReference type="Pfam" id="PF10727"/>
    </source>
</evidence>
<dbReference type="AlphaFoldDB" id="A0A1N6U2W7"/>
<dbReference type="Proteomes" id="UP000185924">
    <property type="component" value="Unassembled WGS sequence"/>
</dbReference>
<reference evidence="4" key="1">
    <citation type="submission" date="2017-01" db="EMBL/GenBank/DDBJ databases">
        <authorList>
            <person name="Varghese N."/>
            <person name="Submissions S."/>
        </authorList>
    </citation>
    <scope>NUCLEOTIDE SEQUENCE [LARGE SCALE GENOMIC DNA]</scope>
    <source>
        <strain evidence="4">DM9</strain>
    </source>
</reference>
<evidence type="ECO:0000313" key="3">
    <source>
        <dbReference type="EMBL" id="SIQ59889.1"/>
    </source>
</evidence>
<dbReference type="InterPro" id="IPR037108">
    <property type="entry name" value="TM1727-like_C_sf"/>
</dbReference>
<dbReference type="InterPro" id="IPR019665">
    <property type="entry name" value="OxRdtase/DH_put_Rossmann_dom"/>
</dbReference>
<dbReference type="OrthoDB" id="9810755at2"/>
<gene>
    <name evidence="3" type="ORF">SAMN05421545_0645</name>
</gene>
<feature type="domain" description="DUF2520" evidence="2">
    <location>
        <begin position="127"/>
        <end position="252"/>
    </location>
</feature>
<protein>
    <submittedName>
        <fullName evidence="3">Predicted oxidoreductase, contains short-chain dehydrogenase (SDR) and DUF2520 domains</fullName>
    </submittedName>
</protein>
<dbReference type="InterPro" id="IPR036291">
    <property type="entry name" value="NAD(P)-bd_dom_sf"/>
</dbReference>
<organism evidence="3 4">
    <name type="scientific">Pontibacter lucknowensis</name>
    <dbReference type="NCBI Taxonomy" id="1077936"/>
    <lineage>
        <taxon>Bacteria</taxon>
        <taxon>Pseudomonadati</taxon>
        <taxon>Bacteroidota</taxon>
        <taxon>Cytophagia</taxon>
        <taxon>Cytophagales</taxon>
        <taxon>Hymenobacteraceae</taxon>
        <taxon>Pontibacter</taxon>
    </lineage>
</organism>
<accession>A0A1N6U2W7</accession>
<proteinExistence type="predicted"/>
<dbReference type="SUPFAM" id="SSF51735">
    <property type="entry name" value="NAD(P)-binding Rossmann-fold domains"/>
    <property type="match status" value="1"/>
</dbReference>